<dbReference type="PRINTS" id="PR00111">
    <property type="entry name" value="ABHYDROLASE"/>
</dbReference>
<dbReference type="Pfam" id="PF00561">
    <property type="entry name" value="Abhydrolase_1"/>
    <property type="match status" value="1"/>
</dbReference>
<dbReference type="InterPro" id="IPR050266">
    <property type="entry name" value="AB_hydrolase_sf"/>
</dbReference>
<dbReference type="GeneID" id="98666279"/>
<reference evidence="2 3" key="1">
    <citation type="submission" date="2016-10" db="EMBL/GenBank/DDBJ databases">
        <authorList>
            <person name="de Groot N.N."/>
        </authorList>
    </citation>
    <scope>NUCLEOTIDE SEQUENCE [LARGE SCALE GENOMIC DNA]</scope>
    <source>
        <strain evidence="2 3">CGMCC 1.8891</strain>
    </source>
</reference>
<gene>
    <name evidence="2" type="ORF">SAMN04488138_11463</name>
</gene>
<dbReference type="RefSeq" id="WP_066598751.1">
    <property type="nucleotide sequence ID" value="NZ_FORY01000014.1"/>
</dbReference>
<organism evidence="2 3">
    <name type="scientific">Celeribacter halophilus</name>
    <dbReference type="NCBI Taxonomy" id="576117"/>
    <lineage>
        <taxon>Bacteria</taxon>
        <taxon>Pseudomonadati</taxon>
        <taxon>Pseudomonadota</taxon>
        <taxon>Alphaproteobacteria</taxon>
        <taxon>Rhodobacterales</taxon>
        <taxon>Roseobacteraceae</taxon>
        <taxon>Celeribacter</taxon>
    </lineage>
</organism>
<dbReference type="EMBL" id="FORY01000014">
    <property type="protein sequence ID" value="SFJ92549.1"/>
    <property type="molecule type" value="Genomic_DNA"/>
</dbReference>
<dbReference type="OrthoDB" id="9793083at2"/>
<dbReference type="STRING" id="576117.SAMN04488138_11463"/>
<evidence type="ECO:0000313" key="2">
    <source>
        <dbReference type="EMBL" id="SFJ92549.1"/>
    </source>
</evidence>
<keyword evidence="3" id="KW-1185">Reference proteome</keyword>
<dbReference type="PANTHER" id="PTHR43798:SF33">
    <property type="entry name" value="HYDROLASE, PUTATIVE (AFU_ORTHOLOGUE AFUA_2G14860)-RELATED"/>
    <property type="match status" value="1"/>
</dbReference>
<sequence length="259" mass="28109">MTSALLHSIVSGRQDAPVLLLLNSLGATQAMWDPQMPFLESHYRVIRCDTRGHGQSPTPPSPYGFDDIVADVLAVLDAHEVETATVMGLSLGGMTALGLGLAAPERISQIICCAARADAPPPFVQNWHNRMAILEDKGIEGVWEATVGMWLSDETRSTRPEAEAALRESFLQTTAEGYRGCAHALMGLDYLRHLGEMRVPVLFVAGENDMAAPPDAMRAIAQTCPEAKYVEVKDAKHIINIDNPEGFMLAILSFLDLDA</sequence>
<dbReference type="AlphaFoldDB" id="A0A1I3VC12"/>
<feature type="domain" description="AB hydrolase-1" evidence="1">
    <location>
        <begin position="17"/>
        <end position="244"/>
    </location>
</feature>
<dbReference type="InterPro" id="IPR029058">
    <property type="entry name" value="AB_hydrolase_fold"/>
</dbReference>
<protein>
    <submittedName>
        <fullName evidence="2">3-oxoadipate enol-lactonase</fullName>
    </submittedName>
</protein>
<accession>A0A1I3VC12</accession>
<evidence type="ECO:0000313" key="3">
    <source>
        <dbReference type="Proteomes" id="UP000183299"/>
    </source>
</evidence>
<dbReference type="PANTHER" id="PTHR43798">
    <property type="entry name" value="MONOACYLGLYCEROL LIPASE"/>
    <property type="match status" value="1"/>
</dbReference>
<dbReference type="GO" id="GO:0016020">
    <property type="term" value="C:membrane"/>
    <property type="evidence" value="ECO:0007669"/>
    <property type="project" value="TreeGrafter"/>
</dbReference>
<dbReference type="Gene3D" id="3.40.50.1820">
    <property type="entry name" value="alpha/beta hydrolase"/>
    <property type="match status" value="1"/>
</dbReference>
<dbReference type="SUPFAM" id="SSF53474">
    <property type="entry name" value="alpha/beta-Hydrolases"/>
    <property type="match status" value="1"/>
</dbReference>
<dbReference type="Proteomes" id="UP000183299">
    <property type="component" value="Unassembled WGS sequence"/>
</dbReference>
<evidence type="ECO:0000259" key="1">
    <source>
        <dbReference type="Pfam" id="PF00561"/>
    </source>
</evidence>
<dbReference type="InterPro" id="IPR000073">
    <property type="entry name" value="AB_hydrolase_1"/>
</dbReference>
<dbReference type="PRINTS" id="PR00412">
    <property type="entry name" value="EPOXHYDRLASE"/>
</dbReference>
<dbReference type="GO" id="GO:0003824">
    <property type="term" value="F:catalytic activity"/>
    <property type="evidence" value="ECO:0007669"/>
    <property type="project" value="InterPro"/>
</dbReference>
<name>A0A1I3VC12_9RHOB</name>
<proteinExistence type="predicted"/>
<dbReference type="InterPro" id="IPR000639">
    <property type="entry name" value="Epox_hydrolase-like"/>
</dbReference>